<organism evidence="2">
    <name type="scientific">Halorubrum lacusprofundi</name>
    <dbReference type="NCBI Taxonomy" id="2247"/>
    <lineage>
        <taxon>Archaea</taxon>
        <taxon>Methanobacteriati</taxon>
        <taxon>Methanobacteriota</taxon>
        <taxon>Stenosarchaea group</taxon>
        <taxon>Halobacteria</taxon>
        <taxon>Halobacteriales</taxon>
        <taxon>Haloferacaceae</taxon>
        <taxon>Halorubrum</taxon>
    </lineage>
</organism>
<protein>
    <submittedName>
        <fullName evidence="2">Uncharacterized protein</fullName>
    </submittedName>
</protein>
<reference evidence="2" key="1">
    <citation type="submission" date="2016-09" db="EMBL/GenBank/DDBJ databases">
        <title>A plasmid goes viral.</title>
        <authorList>
            <person name="Erdmann S."/>
            <person name="Tschitschko B."/>
            <person name="Cavicchioli R."/>
        </authorList>
    </citation>
    <scope>NUCLEOTIDE SEQUENCE</scope>
    <source>
        <strain evidence="2">HLS1</strain>
        <plasmid evidence="2">pR1SE2</plasmid>
    </source>
</reference>
<sequence>MSAHTMTPDGKTTQNGDMPLSAFGGGITDADDDTDDSHPGDYDYTAAIERGQRPWRDRDVLVYLRVEEAMSYRQIAGEAFDGAISGEGVRQAALSYDIEAERDPEDLSPRELALRYSAEKDDTDAPGGDDTYTKYTLRGSDR</sequence>
<dbReference type="RefSeq" id="WP_088901247.1">
    <property type="nucleotide sequence ID" value="NZ_JAJNEG010000027.1"/>
</dbReference>
<dbReference type="OrthoDB" id="327068at2157"/>
<name>A0A220SX03_9EURY</name>
<evidence type="ECO:0000313" key="2">
    <source>
        <dbReference type="EMBL" id="ASK38228.1"/>
    </source>
</evidence>
<evidence type="ECO:0000256" key="1">
    <source>
        <dbReference type="SAM" id="MobiDB-lite"/>
    </source>
</evidence>
<feature type="region of interest" description="Disordered" evidence="1">
    <location>
        <begin position="116"/>
        <end position="142"/>
    </location>
</feature>
<accession>A0A220SX03</accession>
<feature type="region of interest" description="Disordered" evidence="1">
    <location>
        <begin position="1"/>
        <end position="43"/>
    </location>
</feature>
<dbReference type="EMBL" id="KX906370">
    <property type="protein sequence ID" value="ASK38228.1"/>
    <property type="molecule type" value="Genomic_DNA"/>
</dbReference>
<dbReference type="AlphaFoldDB" id="A0A220SX03"/>
<proteinExistence type="predicted"/>
<geneLocation type="plasmid" evidence="2">
    <name>pR1SE2</name>
</geneLocation>
<keyword evidence="2" id="KW-0614">Plasmid</keyword>